<dbReference type="EMBL" id="LCAH01000012">
    <property type="protein sequence ID" value="KKR86507.1"/>
    <property type="molecule type" value="Genomic_DNA"/>
</dbReference>
<keyword evidence="11 15" id="KW-0648">Protein biosynthesis</keyword>
<evidence type="ECO:0000256" key="11">
    <source>
        <dbReference type="ARBA" id="ARBA00022917"/>
    </source>
</evidence>
<dbReference type="Gene3D" id="3.40.50.620">
    <property type="entry name" value="HUPs"/>
    <property type="match status" value="2"/>
</dbReference>
<dbReference type="InterPro" id="IPR013155">
    <property type="entry name" value="M/V/L/I-tRNA-synth_anticd-bd"/>
</dbReference>
<reference evidence="19 20" key="1">
    <citation type="journal article" date="2015" name="Nature">
        <title>rRNA introns, odd ribosomes, and small enigmatic genomes across a large radiation of phyla.</title>
        <authorList>
            <person name="Brown C.T."/>
            <person name="Hug L.A."/>
            <person name="Thomas B.C."/>
            <person name="Sharon I."/>
            <person name="Castelle C.J."/>
            <person name="Singh A."/>
            <person name="Wilkins M.J."/>
            <person name="Williams K.H."/>
            <person name="Banfield J.F."/>
        </authorList>
    </citation>
    <scope>NUCLEOTIDE SEQUENCE [LARGE SCALE GENOMIC DNA]</scope>
</reference>
<evidence type="ECO:0000313" key="19">
    <source>
        <dbReference type="EMBL" id="KKR86507.1"/>
    </source>
</evidence>
<keyword evidence="16" id="KW-0812">Transmembrane</keyword>
<dbReference type="Pfam" id="PF19302">
    <property type="entry name" value="DUF5915"/>
    <property type="match status" value="1"/>
</dbReference>
<evidence type="ECO:0000256" key="13">
    <source>
        <dbReference type="ARBA" id="ARBA00025217"/>
    </source>
</evidence>
<feature type="transmembrane region" description="Helical" evidence="16">
    <location>
        <begin position="6"/>
        <end position="24"/>
    </location>
</feature>
<evidence type="ECO:0000256" key="10">
    <source>
        <dbReference type="ARBA" id="ARBA00022840"/>
    </source>
</evidence>
<dbReference type="InterPro" id="IPR009008">
    <property type="entry name" value="Val/Leu/Ile-tRNA-synth_edit"/>
</dbReference>
<evidence type="ECO:0000313" key="20">
    <source>
        <dbReference type="Proteomes" id="UP000034616"/>
    </source>
</evidence>
<sequence length="1021" mass="117195">MYKVNISFYNFYAFYGFYITYYLMSDSRPNFPKMEEELLASWDERKIFEKTLQKLAPKGRFVFFEGPPTANGRPGIHHVEARAFKDCIPRFRTMQGYLVERKAGWDTHGLPVELEVEKQLGFTGKKDIEAFGIAEFNKHCKESVWKYLADWQQITRRIGFWLDLEHPYVTYEPAYVESLWWVIKQIWDKGLLYQDYRVTPHCPRCGTSLSSHELAQGYKDVEDPAVYVKFRVTKRADGSVPNSEEPEYLVAWTTTPWTLPSNVALAVGGDIQYILVKKFILDQGIEFVSDGNEFPKVRGHHEYYWLAKDRVEEATSGSYEIVEERHGHDLVGMEYEPLYPFAQDAMKGTDQESKQAWYVVPADFVSTTDGSGIVHTAVMYGADDFELGTKLGLPKYHLVGLDGRFTQKAGPFAGLFVKDADPKVLEDLASRNLLLRQEKVKHTYPFCWRCKSPLIYYAKDSWYIRMSGLRDEMLAANAGVKWEPEYIQDGRFGEWLREIKDWAFSRERYWGTPLPIWVCEACGEKSCVGSFEEIRSRSFSPVAHDFDPHRPFVDDIVLRCDKCGGSAKRIAEVCDVWFDSGAMPFAQWHYPFENRERIDENLSFPADYISEAIDQTRGWFYTLLAVSTLLGKGRPYKSVICLGHVLDAKGKKMSKSIGNVVNPMEVINQFGADAVRWYMYTINQPGDAKRFDLKTLDEMVKKVFMILWNVMTFYEMYESEGVRGMQEVQGAQEGQVEQGGHVLDQWIMARLYGLVAETTSRMENNKVTESARDIADFINDLSTWYLRRSRDRFKGSDEEDKTHALATLRTCLLTITKLMAPFTPFLADAMYLRLSGGKDSVHLEDWPVIDETYLNEDLLKSMGQTRSIVSRLLEKRAEAGRPVRQALSSATITIPEGSLADDLVALIKDEVNVKKVFVEKGEYAVDLDMVLTPELLREGMVRELVRRVNDLRKKSGLTIEDRIELFVSTSASEMEKALEEYKEILLTSTLALELCTTGDAPEIQETLRINECDLVIGFVKQ</sequence>
<comment type="similarity">
    <text evidence="3 15">Belongs to the class-I aminoacyl-tRNA synthetase family. IleS type 2 subfamily.</text>
</comment>
<comment type="domain">
    <text evidence="15">IleRS has two distinct active sites: one for aminoacylation and one for editing. The misactivated valine is translocated from the active site to the editing site, which sterically excludes the correctly activated isoleucine. The single editing site contains two valyl binding pockets, one specific for each substrate (Val-AMP or Val-tRNA(Ile)).</text>
</comment>
<comment type="caution">
    <text evidence="19">The sequence shown here is derived from an EMBL/GenBank/DDBJ whole genome shotgun (WGS) entry which is preliminary data.</text>
</comment>
<name>A0A0G0XFH6_9BACT</name>
<gene>
    <name evidence="15" type="primary">ileS</name>
    <name evidence="19" type="ORF">UU35_C0012G0024</name>
</gene>
<keyword evidence="16" id="KW-0472">Membrane</keyword>
<feature type="short sequence motif" description="'KMSKS' region" evidence="15">
    <location>
        <begin position="652"/>
        <end position="656"/>
    </location>
</feature>
<evidence type="ECO:0000256" key="6">
    <source>
        <dbReference type="ARBA" id="ARBA00022598"/>
    </source>
</evidence>
<dbReference type="Gene3D" id="1.10.730.10">
    <property type="entry name" value="Isoleucyl-tRNA Synthetase, Domain 1"/>
    <property type="match status" value="1"/>
</dbReference>
<organism evidence="19 20">
    <name type="scientific">Candidatus Uhrbacteria bacterium GW2011_GWC2_41_11</name>
    <dbReference type="NCBI Taxonomy" id="1618985"/>
    <lineage>
        <taxon>Bacteria</taxon>
        <taxon>Candidatus Uhriibacteriota</taxon>
    </lineage>
</organism>
<evidence type="ECO:0000256" key="7">
    <source>
        <dbReference type="ARBA" id="ARBA00022723"/>
    </source>
</evidence>
<dbReference type="GO" id="GO:0002161">
    <property type="term" value="F:aminoacyl-tRNA deacylase activity"/>
    <property type="evidence" value="ECO:0007669"/>
    <property type="project" value="InterPro"/>
</dbReference>
<dbReference type="SUPFAM" id="SSF52374">
    <property type="entry name" value="Nucleotidylyl transferase"/>
    <property type="match status" value="1"/>
</dbReference>
<evidence type="ECO:0000256" key="15">
    <source>
        <dbReference type="HAMAP-Rule" id="MF_02003"/>
    </source>
</evidence>
<evidence type="ECO:0000259" key="18">
    <source>
        <dbReference type="Pfam" id="PF08264"/>
    </source>
</evidence>
<comment type="function">
    <text evidence="13 15">Catalyzes the attachment of isoleucine to tRNA(Ile). As IleRS can inadvertently accommodate and process structurally similar amino acids such as valine, to avoid such errors it has two additional distinct tRNA(Ile)-dependent editing activities. One activity is designated as 'pretransfer' editing and involves the hydrolysis of activated Val-AMP. The other activity is designated 'posttransfer' editing and involves deacylation of mischarged Val-tRNA(Ile).</text>
</comment>
<keyword evidence="9 15" id="KW-0862">Zinc</keyword>
<dbReference type="InterPro" id="IPR014729">
    <property type="entry name" value="Rossmann-like_a/b/a_fold"/>
</dbReference>
<dbReference type="InterPro" id="IPR009080">
    <property type="entry name" value="tRNAsynth_Ia_anticodon-bd"/>
</dbReference>
<dbReference type="GO" id="GO:0005524">
    <property type="term" value="F:ATP binding"/>
    <property type="evidence" value="ECO:0007669"/>
    <property type="project" value="UniProtKB-UniRule"/>
</dbReference>
<feature type="domain" description="Aminoacyl-tRNA synthetase class Ia" evidence="17">
    <location>
        <begin position="38"/>
        <end position="682"/>
    </location>
</feature>
<keyword evidence="7 15" id="KW-0479">Metal-binding</keyword>
<keyword evidence="16" id="KW-1133">Transmembrane helix</keyword>
<proteinExistence type="inferred from homology"/>
<comment type="subunit">
    <text evidence="4 15">Monomer.</text>
</comment>
<dbReference type="InterPro" id="IPR023586">
    <property type="entry name" value="Ile-tRNA-ligase_type2"/>
</dbReference>
<keyword evidence="8 15" id="KW-0547">Nucleotide-binding</keyword>
<keyword evidence="6 15" id="KW-0436">Ligase</keyword>
<dbReference type="SUPFAM" id="SSF50677">
    <property type="entry name" value="ValRS/IleRS/LeuRS editing domain"/>
    <property type="match status" value="1"/>
</dbReference>
<evidence type="ECO:0000256" key="8">
    <source>
        <dbReference type="ARBA" id="ARBA00022741"/>
    </source>
</evidence>
<dbReference type="Pfam" id="PF08264">
    <property type="entry name" value="Anticodon_1"/>
    <property type="match status" value="1"/>
</dbReference>
<dbReference type="AlphaFoldDB" id="A0A0G0XFH6"/>
<dbReference type="GO" id="GO:0008270">
    <property type="term" value="F:zinc ion binding"/>
    <property type="evidence" value="ECO:0007669"/>
    <property type="project" value="UniProtKB-UniRule"/>
</dbReference>
<comment type="subcellular location">
    <subcellularLocation>
        <location evidence="2 15">Cytoplasm</location>
    </subcellularLocation>
</comment>
<evidence type="ECO:0000256" key="12">
    <source>
        <dbReference type="ARBA" id="ARBA00023146"/>
    </source>
</evidence>
<accession>A0A0G0XFH6</accession>
<evidence type="ECO:0000256" key="3">
    <source>
        <dbReference type="ARBA" id="ARBA00007078"/>
    </source>
</evidence>
<evidence type="ECO:0000256" key="1">
    <source>
        <dbReference type="ARBA" id="ARBA00001947"/>
    </source>
</evidence>
<evidence type="ECO:0000256" key="4">
    <source>
        <dbReference type="ARBA" id="ARBA00011245"/>
    </source>
</evidence>
<dbReference type="InterPro" id="IPR033709">
    <property type="entry name" value="Anticodon_Ile_ABEc"/>
</dbReference>
<dbReference type="GO" id="GO:0004822">
    <property type="term" value="F:isoleucine-tRNA ligase activity"/>
    <property type="evidence" value="ECO:0007669"/>
    <property type="project" value="UniProtKB-UniRule"/>
</dbReference>
<comment type="catalytic activity">
    <reaction evidence="14 15">
        <text>tRNA(Ile) + L-isoleucine + ATP = L-isoleucyl-tRNA(Ile) + AMP + diphosphate</text>
        <dbReference type="Rhea" id="RHEA:11060"/>
        <dbReference type="Rhea" id="RHEA-COMP:9666"/>
        <dbReference type="Rhea" id="RHEA-COMP:9695"/>
        <dbReference type="ChEBI" id="CHEBI:30616"/>
        <dbReference type="ChEBI" id="CHEBI:33019"/>
        <dbReference type="ChEBI" id="CHEBI:58045"/>
        <dbReference type="ChEBI" id="CHEBI:78442"/>
        <dbReference type="ChEBI" id="CHEBI:78528"/>
        <dbReference type="ChEBI" id="CHEBI:456215"/>
        <dbReference type="EC" id="6.1.1.5"/>
    </reaction>
</comment>
<dbReference type="PRINTS" id="PR00984">
    <property type="entry name" value="TRNASYNTHILE"/>
</dbReference>
<dbReference type="GO" id="GO:0006428">
    <property type="term" value="P:isoleucyl-tRNA aminoacylation"/>
    <property type="evidence" value="ECO:0007669"/>
    <property type="project" value="UniProtKB-UniRule"/>
</dbReference>
<dbReference type="PATRIC" id="fig|1618985.3.peg.823"/>
<dbReference type="HAMAP" id="MF_02003">
    <property type="entry name" value="Ile_tRNA_synth_type2"/>
    <property type="match status" value="1"/>
</dbReference>
<dbReference type="Pfam" id="PF00133">
    <property type="entry name" value="tRNA-synt_1"/>
    <property type="match status" value="1"/>
</dbReference>
<dbReference type="GO" id="GO:0005737">
    <property type="term" value="C:cytoplasm"/>
    <property type="evidence" value="ECO:0007669"/>
    <property type="project" value="UniProtKB-SubCell"/>
</dbReference>
<dbReference type="PANTHER" id="PTHR42780:SF1">
    <property type="entry name" value="ISOLEUCINE--TRNA LIGASE, CYTOPLASMIC"/>
    <property type="match status" value="1"/>
</dbReference>
<dbReference type="GO" id="GO:0000049">
    <property type="term" value="F:tRNA binding"/>
    <property type="evidence" value="ECO:0007669"/>
    <property type="project" value="InterPro"/>
</dbReference>
<comment type="cofactor">
    <cofactor evidence="1 15">
        <name>Zn(2+)</name>
        <dbReference type="ChEBI" id="CHEBI:29105"/>
    </cofactor>
</comment>
<dbReference type="CDD" id="cd07961">
    <property type="entry name" value="Anticodon_Ia_Ile_ABEc"/>
    <property type="match status" value="1"/>
</dbReference>
<dbReference type="InterPro" id="IPR002301">
    <property type="entry name" value="Ile-tRNA-ligase"/>
</dbReference>
<dbReference type="NCBIfam" id="TIGR00392">
    <property type="entry name" value="ileS"/>
    <property type="match status" value="1"/>
</dbReference>
<evidence type="ECO:0000256" key="9">
    <source>
        <dbReference type="ARBA" id="ARBA00022833"/>
    </source>
</evidence>
<keyword evidence="10 15" id="KW-0067">ATP-binding</keyword>
<dbReference type="EC" id="6.1.1.5" evidence="15"/>
<protein>
    <recommendedName>
        <fullName evidence="15">Isoleucine--tRNA ligase</fullName>
        <ecNumber evidence="15">6.1.1.5</ecNumber>
    </recommendedName>
    <alternativeName>
        <fullName evidence="15">Isoleucyl-tRNA synthetase</fullName>
        <shortName evidence="15">IleRS</shortName>
    </alternativeName>
</protein>
<dbReference type="CDD" id="cd00818">
    <property type="entry name" value="IleRS_core"/>
    <property type="match status" value="1"/>
</dbReference>
<dbReference type="PANTHER" id="PTHR42780">
    <property type="entry name" value="SOLEUCYL-TRNA SYNTHETASE"/>
    <property type="match status" value="1"/>
</dbReference>
<evidence type="ECO:0000256" key="5">
    <source>
        <dbReference type="ARBA" id="ARBA00022490"/>
    </source>
</evidence>
<evidence type="ECO:0000259" key="17">
    <source>
        <dbReference type="Pfam" id="PF00133"/>
    </source>
</evidence>
<dbReference type="InterPro" id="IPR002300">
    <property type="entry name" value="aa-tRNA-synth_Ia"/>
</dbReference>
<evidence type="ECO:0000256" key="16">
    <source>
        <dbReference type="SAM" id="Phobius"/>
    </source>
</evidence>
<keyword evidence="12 15" id="KW-0030">Aminoacyl-tRNA synthetase</keyword>
<keyword evidence="5 15" id="KW-0963">Cytoplasm</keyword>
<dbReference type="FunFam" id="3.40.50.620:FF:000075">
    <property type="entry name" value="Isoleucine--tRNA ligase"/>
    <property type="match status" value="1"/>
</dbReference>
<dbReference type="SUPFAM" id="SSF47323">
    <property type="entry name" value="Anticodon-binding domain of a subclass of class I aminoacyl-tRNA synthetases"/>
    <property type="match status" value="1"/>
</dbReference>
<dbReference type="FunFam" id="3.40.50.620:FF:000063">
    <property type="entry name" value="Isoleucine--tRNA ligase"/>
    <property type="match status" value="1"/>
</dbReference>
<feature type="domain" description="Methionyl/Valyl/Leucyl/Isoleucyl-tRNA synthetase anticodon-binding" evidence="18">
    <location>
        <begin position="744"/>
        <end position="885"/>
    </location>
</feature>
<evidence type="ECO:0000256" key="14">
    <source>
        <dbReference type="ARBA" id="ARBA00048359"/>
    </source>
</evidence>
<feature type="short sequence motif" description="'HIGH' region" evidence="15">
    <location>
        <begin position="68"/>
        <end position="78"/>
    </location>
</feature>
<feature type="binding site" evidence="15">
    <location>
        <position position="655"/>
    </location>
    <ligand>
        <name>ATP</name>
        <dbReference type="ChEBI" id="CHEBI:30616"/>
    </ligand>
</feature>
<dbReference type="Proteomes" id="UP000034616">
    <property type="component" value="Unassembled WGS sequence"/>
</dbReference>
<evidence type="ECO:0000256" key="2">
    <source>
        <dbReference type="ARBA" id="ARBA00004496"/>
    </source>
</evidence>